<name>A0A6A6JHQ5_WESOR</name>
<accession>A0A6A6JHQ5</accession>
<keyword evidence="1" id="KW-1133">Transmembrane helix</keyword>
<dbReference type="AlphaFoldDB" id="A0A6A6JHQ5"/>
<keyword evidence="3" id="KW-1185">Reference proteome</keyword>
<dbReference type="EMBL" id="ML986494">
    <property type="protein sequence ID" value="KAF2276091.1"/>
    <property type="molecule type" value="Genomic_DNA"/>
</dbReference>
<feature type="transmembrane region" description="Helical" evidence="1">
    <location>
        <begin position="61"/>
        <end position="80"/>
    </location>
</feature>
<sequence length="103" mass="12271">MHLIEPVFLLRHTYIVAFMAARGVAYVYIWDRTVRRWDGYAVHFLFFALRTLLPLDFWHPLARALWTSLIPYWLICIKVASSHSRRVQYFFVLQQKEEGVLGA</sequence>
<dbReference type="GeneID" id="54555359"/>
<feature type="transmembrane region" description="Helical" evidence="1">
    <location>
        <begin position="12"/>
        <end position="30"/>
    </location>
</feature>
<dbReference type="RefSeq" id="XP_033653630.1">
    <property type="nucleotide sequence ID" value="XM_033802184.1"/>
</dbReference>
<keyword evidence="1" id="KW-0812">Transmembrane</keyword>
<evidence type="ECO:0000313" key="2">
    <source>
        <dbReference type="EMBL" id="KAF2276091.1"/>
    </source>
</evidence>
<keyword evidence="1" id="KW-0472">Membrane</keyword>
<gene>
    <name evidence="2" type="ORF">EI97DRAFT_48758</name>
</gene>
<reference evidence="2" key="1">
    <citation type="journal article" date="2020" name="Stud. Mycol.">
        <title>101 Dothideomycetes genomes: a test case for predicting lifestyles and emergence of pathogens.</title>
        <authorList>
            <person name="Haridas S."/>
            <person name="Albert R."/>
            <person name="Binder M."/>
            <person name="Bloem J."/>
            <person name="Labutti K."/>
            <person name="Salamov A."/>
            <person name="Andreopoulos B."/>
            <person name="Baker S."/>
            <person name="Barry K."/>
            <person name="Bills G."/>
            <person name="Bluhm B."/>
            <person name="Cannon C."/>
            <person name="Castanera R."/>
            <person name="Culley D."/>
            <person name="Daum C."/>
            <person name="Ezra D."/>
            <person name="Gonzalez J."/>
            <person name="Henrissat B."/>
            <person name="Kuo A."/>
            <person name="Liang C."/>
            <person name="Lipzen A."/>
            <person name="Lutzoni F."/>
            <person name="Magnuson J."/>
            <person name="Mondo S."/>
            <person name="Nolan M."/>
            <person name="Ohm R."/>
            <person name="Pangilinan J."/>
            <person name="Park H.-J."/>
            <person name="Ramirez L."/>
            <person name="Alfaro M."/>
            <person name="Sun H."/>
            <person name="Tritt A."/>
            <person name="Yoshinaga Y."/>
            <person name="Zwiers L.-H."/>
            <person name="Turgeon B."/>
            <person name="Goodwin S."/>
            <person name="Spatafora J."/>
            <person name="Crous P."/>
            <person name="Grigoriev I."/>
        </authorList>
    </citation>
    <scope>NUCLEOTIDE SEQUENCE</scope>
    <source>
        <strain evidence="2">CBS 379.55</strain>
    </source>
</reference>
<protein>
    <submittedName>
        <fullName evidence="2">Uncharacterized protein</fullName>
    </submittedName>
</protein>
<evidence type="ECO:0000256" key="1">
    <source>
        <dbReference type="SAM" id="Phobius"/>
    </source>
</evidence>
<evidence type="ECO:0000313" key="3">
    <source>
        <dbReference type="Proteomes" id="UP000800097"/>
    </source>
</evidence>
<dbReference type="Proteomes" id="UP000800097">
    <property type="component" value="Unassembled WGS sequence"/>
</dbReference>
<organism evidence="2 3">
    <name type="scientific">Westerdykella ornata</name>
    <dbReference type="NCBI Taxonomy" id="318751"/>
    <lineage>
        <taxon>Eukaryota</taxon>
        <taxon>Fungi</taxon>
        <taxon>Dikarya</taxon>
        <taxon>Ascomycota</taxon>
        <taxon>Pezizomycotina</taxon>
        <taxon>Dothideomycetes</taxon>
        <taxon>Pleosporomycetidae</taxon>
        <taxon>Pleosporales</taxon>
        <taxon>Sporormiaceae</taxon>
        <taxon>Westerdykella</taxon>
    </lineage>
</organism>
<proteinExistence type="predicted"/>